<comment type="caution">
    <text evidence="13">The sequence shown here is derived from an EMBL/GenBank/DDBJ whole genome shotgun (WGS) entry which is preliminary data.</text>
</comment>
<keyword evidence="4" id="KW-0812">Transmembrane</keyword>
<dbReference type="PANTHER" id="PTHR24421:SF37">
    <property type="entry name" value="SENSOR HISTIDINE KINASE NARS"/>
    <property type="match status" value="1"/>
</dbReference>
<keyword evidence="6" id="KW-1133">Transmembrane helix</keyword>
<dbReference type="Pfam" id="PF00072">
    <property type="entry name" value="Response_reg"/>
    <property type="match status" value="1"/>
</dbReference>
<dbReference type="GO" id="GO:0005886">
    <property type="term" value="C:plasma membrane"/>
    <property type="evidence" value="ECO:0007669"/>
    <property type="project" value="UniProtKB-SubCell"/>
</dbReference>
<dbReference type="SUPFAM" id="SSF52172">
    <property type="entry name" value="CheY-like"/>
    <property type="match status" value="1"/>
</dbReference>
<evidence type="ECO:0000256" key="5">
    <source>
        <dbReference type="ARBA" id="ARBA00022777"/>
    </source>
</evidence>
<dbReference type="Gene3D" id="1.20.5.1930">
    <property type="match status" value="1"/>
</dbReference>
<dbReference type="GO" id="GO:0000155">
    <property type="term" value="F:phosphorelay sensor kinase activity"/>
    <property type="evidence" value="ECO:0007669"/>
    <property type="project" value="InterPro"/>
</dbReference>
<name>A0A8J6NS60_9BACT</name>
<dbReference type="InterPro" id="IPR005467">
    <property type="entry name" value="His_kinase_dom"/>
</dbReference>
<keyword evidence="2" id="KW-1003">Cell membrane</keyword>
<gene>
    <name evidence="13" type="ORF">H8D96_07845</name>
</gene>
<reference evidence="13 14" key="1">
    <citation type="submission" date="2020-08" db="EMBL/GenBank/DDBJ databases">
        <title>Bridging the membrane lipid divide: bacteria of the FCB group superphylum have the potential to synthesize archaeal ether lipids.</title>
        <authorList>
            <person name="Villanueva L."/>
            <person name="Von Meijenfeldt F.A.B."/>
            <person name="Westbye A.B."/>
            <person name="Yadav S."/>
            <person name="Hopmans E.C."/>
            <person name="Dutilh B.E."/>
            <person name="Sinninghe Damste J.S."/>
        </authorList>
    </citation>
    <scope>NUCLEOTIDE SEQUENCE [LARGE SCALE GENOMIC DNA]</scope>
    <source>
        <strain evidence="13">NIOZ-UU17</strain>
    </source>
</reference>
<dbReference type="InterPro" id="IPR003594">
    <property type="entry name" value="HATPase_dom"/>
</dbReference>
<evidence type="ECO:0000256" key="8">
    <source>
        <dbReference type="ARBA" id="ARBA00023136"/>
    </source>
</evidence>
<evidence type="ECO:0000256" key="4">
    <source>
        <dbReference type="ARBA" id="ARBA00022692"/>
    </source>
</evidence>
<dbReference type="EMBL" id="JACNIG010000181">
    <property type="protein sequence ID" value="MBC8431819.1"/>
    <property type="molecule type" value="Genomic_DNA"/>
</dbReference>
<evidence type="ECO:0000256" key="7">
    <source>
        <dbReference type="ARBA" id="ARBA00023012"/>
    </source>
</evidence>
<organism evidence="13 14">
    <name type="scientific">Candidatus Desulfatibia vada</name>
    <dbReference type="NCBI Taxonomy" id="2841696"/>
    <lineage>
        <taxon>Bacteria</taxon>
        <taxon>Pseudomonadati</taxon>
        <taxon>Thermodesulfobacteriota</taxon>
        <taxon>Desulfobacteria</taxon>
        <taxon>Desulfobacterales</taxon>
        <taxon>Desulfobacterales incertae sedis</taxon>
        <taxon>Candidatus Desulfatibia</taxon>
    </lineage>
</organism>
<evidence type="ECO:0000313" key="13">
    <source>
        <dbReference type="EMBL" id="MBC8431819.1"/>
    </source>
</evidence>
<dbReference type="CDD" id="cd16917">
    <property type="entry name" value="HATPase_UhpB-NarQ-NarX-like"/>
    <property type="match status" value="1"/>
</dbReference>
<feature type="domain" description="PAS" evidence="12">
    <location>
        <begin position="134"/>
        <end position="203"/>
    </location>
</feature>
<dbReference type="GO" id="GO:0046983">
    <property type="term" value="F:protein dimerization activity"/>
    <property type="evidence" value="ECO:0007669"/>
    <property type="project" value="InterPro"/>
</dbReference>
<protein>
    <submittedName>
        <fullName evidence="13">Response regulator</fullName>
    </submittedName>
</protein>
<dbReference type="Pfam" id="PF00989">
    <property type="entry name" value="PAS"/>
    <property type="match status" value="1"/>
</dbReference>
<dbReference type="InterPro" id="IPR013767">
    <property type="entry name" value="PAS_fold"/>
</dbReference>
<dbReference type="CDD" id="cd00156">
    <property type="entry name" value="REC"/>
    <property type="match status" value="1"/>
</dbReference>
<keyword evidence="5" id="KW-0418">Kinase</keyword>
<dbReference type="Proteomes" id="UP000605201">
    <property type="component" value="Unassembled WGS sequence"/>
</dbReference>
<dbReference type="SMART" id="SM00091">
    <property type="entry name" value="PAS"/>
    <property type="match status" value="1"/>
</dbReference>
<keyword evidence="7" id="KW-0902">Two-component regulatory system</keyword>
<evidence type="ECO:0000256" key="2">
    <source>
        <dbReference type="ARBA" id="ARBA00022475"/>
    </source>
</evidence>
<dbReference type="Gene3D" id="3.30.450.20">
    <property type="entry name" value="PAS domain"/>
    <property type="match status" value="1"/>
</dbReference>
<dbReference type="PANTHER" id="PTHR24421">
    <property type="entry name" value="NITRATE/NITRITE SENSOR PROTEIN NARX-RELATED"/>
    <property type="match status" value="1"/>
</dbReference>
<feature type="domain" description="Histidine kinase" evidence="10">
    <location>
        <begin position="272"/>
        <end position="473"/>
    </location>
</feature>
<dbReference type="Gene3D" id="3.30.565.10">
    <property type="entry name" value="Histidine kinase-like ATPase, C-terminal domain"/>
    <property type="match status" value="1"/>
</dbReference>
<dbReference type="InterPro" id="IPR000014">
    <property type="entry name" value="PAS"/>
</dbReference>
<keyword evidence="9" id="KW-0597">Phosphoprotein</keyword>
<proteinExistence type="predicted"/>
<dbReference type="SMART" id="SM00448">
    <property type="entry name" value="REC"/>
    <property type="match status" value="1"/>
</dbReference>
<feature type="modified residue" description="4-aspartylphosphate" evidence="9">
    <location>
        <position position="56"/>
    </location>
</feature>
<dbReference type="InterPro" id="IPR011712">
    <property type="entry name" value="Sig_transdc_His_kin_sub3_dim/P"/>
</dbReference>
<keyword evidence="8" id="KW-0472">Membrane</keyword>
<feature type="domain" description="Response regulatory" evidence="11">
    <location>
        <begin position="5"/>
        <end position="121"/>
    </location>
</feature>
<dbReference type="PROSITE" id="PS50109">
    <property type="entry name" value="HIS_KIN"/>
    <property type="match status" value="1"/>
</dbReference>
<dbReference type="NCBIfam" id="TIGR00229">
    <property type="entry name" value="sensory_box"/>
    <property type="match status" value="1"/>
</dbReference>
<accession>A0A8J6NS60</accession>
<sequence length="478" mass="54159">MAPLTLVIIEDEEAHFSLMKRAIGKEFPHASVLHFQEANLCLERLNSILPTVIITDYLLPGMNGIEFLEALSQKDKDIPVIMITGQGDENIAVRAMKLGAKDYLVKSGGLFALLPSVIAKVMREKKSEDFLREAEEKYRLVVENADEGIVVIQDGTLRFCNSKMAAILGCTAKELIFKPFIDFVWPDDKKMVAENYADGLDSKKESKTYDFRIVDKHGDIKWMRNNKVDINWENRPAALNFITDINDLKWAAEQIRHLSQLLMQAQERERQMISYELHDRIAQNLSTLKIGSDTLLDGQTAISNELKDKISKNSKLVEQTIAAVRDLAYDLRPPSLDEMGIVKALEIYCEEFLEKSGLKVDFQSAGMKDLKMDFDTEIHLYRLAQEGLNNIRKHAAAERATIKLIGASPNIILRIEDKGKGFDVRARDRALNNEKRMGLRSMQERVNLLQGRMTIESRPGKGTTIVMNLPIRVQNGNP</sequence>
<evidence type="ECO:0000259" key="12">
    <source>
        <dbReference type="PROSITE" id="PS50112"/>
    </source>
</evidence>
<dbReference type="SUPFAM" id="SSF55785">
    <property type="entry name" value="PYP-like sensor domain (PAS domain)"/>
    <property type="match status" value="1"/>
</dbReference>
<evidence type="ECO:0000256" key="3">
    <source>
        <dbReference type="ARBA" id="ARBA00022679"/>
    </source>
</evidence>
<dbReference type="Gene3D" id="3.40.50.2300">
    <property type="match status" value="1"/>
</dbReference>
<evidence type="ECO:0000256" key="6">
    <source>
        <dbReference type="ARBA" id="ARBA00022989"/>
    </source>
</evidence>
<dbReference type="AlphaFoldDB" id="A0A8J6NS60"/>
<evidence type="ECO:0000259" key="11">
    <source>
        <dbReference type="PROSITE" id="PS50110"/>
    </source>
</evidence>
<dbReference type="Pfam" id="PF02518">
    <property type="entry name" value="HATPase_c"/>
    <property type="match status" value="1"/>
</dbReference>
<evidence type="ECO:0000256" key="1">
    <source>
        <dbReference type="ARBA" id="ARBA00004651"/>
    </source>
</evidence>
<dbReference type="InterPro" id="IPR011006">
    <property type="entry name" value="CheY-like_superfamily"/>
</dbReference>
<dbReference type="InterPro" id="IPR001789">
    <property type="entry name" value="Sig_transdc_resp-reg_receiver"/>
</dbReference>
<dbReference type="InterPro" id="IPR050482">
    <property type="entry name" value="Sensor_HK_TwoCompSys"/>
</dbReference>
<evidence type="ECO:0000313" key="14">
    <source>
        <dbReference type="Proteomes" id="UP000605201"/>
    </source>
</evidence>
<dbReference type="CDD" id="cd00130">
    <property type="entry name" value="PAS"/>
    <property type="match status" value="1"/>
</dbReference>
<dbReference type="SMART" id="SM00387">
    <property type="entry name" value="HATPase_c"/>
    <property type="match status" value="1"/>
</dbReference>
<dbReference type="PROSITE" id="PS50110">
    <property type="entry name" value="RESPONSE_REGULATORY"/>
    <property type="match status" value="1"/>
</dbReference>
<dbReference type="GO" id="GO:0006355">
    <property type="term" value="P:regulation of DNA-templated transcription"/>
    <property type="evidence" value="ECO:0007669"/>
    <property type="project" value="InterPro"/>
</dbReference>
<dbReference type="Pfam" id="PF07730">
    <property type="entry name" value="HisKA_3"/>
    <property type="match status" value="1"/>
</dbReference>
<dbReference type="PROSITE" id="PS50112">
    <property type="entry name" value="PAS"/>
    <property type="match status" value="1"/>
</dbReference>
<dbReference type="SUPFAM" id="SSF55874">
    <property type="entry name" value="ATPase domain of HSP90 chaperone/DNA topoisomerase II/histidine kinase"/>
    <property type="match status" value="1"/>
</dbReference>
<comment type="subcellular location">
    <subcellularLocation>
        <location evidence="1">Cell membrane</location>
        <topology evidence="1">Multi-pass membrane protein</topology>
    </subcellularLocation>
</comment>
<dbReference type="InterPro" id="IPR036890">
    <property type="entry name" value="HATPase_C_sf"/>
</dbReference>
<evidence type="ECO:0000256" key="9">
    <source>
        <dbReference type="PROSITE-ProRule" id="PRU00169"/>
    </source>
</evidence>
<evidence type="ECO:0000259" key="10">
    <source>
        <dbReference type="PROSITE" id="PS50109"/>
    </source>
</evidence>
<dbReference type="InterPro" id="IPR035965">
    <property type="entry name" value="PAS-like_dom_sf"/>
</dbReference>
<keyword evidence="3" id="KW-0808">Transferase</keyword>